<keyword evidence="2 7" id="KW-0489">Methyltransferase</keyword>
<organism evidence="7 8">
    <name type="scientific">Mycobacterium talmoniae</name>
    <dbReference type="NCBI Taxonomy" id="1858794"/>
    <lineage>
        <taxon>Bacteria</taxon>
        <taxon>Bacillati</taxon>
        <taxon>Actinomycetota</taxon>
        <taxon>Actinomycetes</taxon>
        <taxon>Mycobacteriales</taxon>
        <taxon>Mycobacteriaceae</taxon>
        <taxon>Mycobacterium</taxon>
    </lineage>
</organism>
<dbReference type="GO" id="GO:0032259">
    <property type="term" value="P:methylation"/>
    <property type="evidence" value="ECO:0007669"/>
    <property type="project" value="UniProtKB-KW"/>
</dbReference>
<proteinExistence type="inferred from homology"/>
<reference evidence="7 8" key="1">
    <citation type="submission" date="2016-10" db="EMBL/GenBank/DDBJ databases">
        <title>Genome sequence of Mycobacterium talmonii.</title>
        <authorList>
            <person name="Greninger A.L."/>
            <person name="Elliott B."/>
            <person name="Vasireddy S."/>
            <person name="Vasireddy R."/>
        </authorList>
    </citation>
    <scope>NUCLEOTIDE SEQUENCE [LARGE SCALE GENOMIC DNA]</scope>
    <source>
        <strain evidence="8">NE-TNMC-100812</strain>
    </source>
</reference>
<dbReference type="NCBIfam" id="NF045825">
    <property type="entry name" value="FAmtase_mtf2"/>
    <property type="match status" value="1"/>
</dbReference>
<comment type="function">
    <text evidence="4">Catalyzes the methylation of the lipid moiety of the intermediate compounds phthiotriol and glycosylated phenolphthiotriol dimycoserosates to form phthiocerol dimycocerosates (DIM A) and glycosylated phenolphthiocerol dimycocerosates (PGL).</text>
</comment>
<evidence type="ECO:0000259" key="6">
    <source>
        <dbReference type="Pfam" id="PF08241"/>
    </source>
</evidence>
<keyword evidence="1" id="KW-0443">Lipid metabolism</keyword>
<evidence type="ECO:0000313" key="7">
    <source>
        <dbReference type="EMBL" id="OHV04726.1"/>
    </source>
</evidence>
<name>A0A1S1NG93_9MYCO</name>
<dbReference type="AlphaFoldDB" id="A0A1S1NG93"/>
<keyword evidence="8" id="KW-1185">Reference proteome</keyword>
<keyword evidence="1" id="KW-0444">Lipid biosynthesis</keyword>
<evidence type="ECO:0000256" key="2">
    <source>
        <dbReference type="ARBA" id="ARBA00022603"/>
    </source>
</evidence>
<dbReference type="PANTHER" id="PTHR44068">
    <property type="entry name" value="ZGC:194242"/>
    <property type="match status" value="1"/>
</dbReference>
<dbReference type="InterPro" id="IPR054916">
    <property type="entry name" value="FAmtase_mtf2"/>
</dbReference>
<evidence type="ECO:0000313" key="8">
    <source>
        <dbReference type="Proteomes" id="UP000179734"/>
    </source>
</evidence>
<accession>A0A1S1NG93</accession>
<feature type="domain" description="Methyltransferase type 11" evidence="6">
    <location>
        <begin position="70"/>
        <end position="164"/>
    </location>
</feature>
<dbReference type="Pfam" id="PF08241">
    <property type="entry name" value="Methyltransf_11"/>
    <property type="match status" value="1"/>
</dbReference>
<dbReference type="GO" id="GO:0008757">
    <property type="term" value="F:S-adenosylmethionine-dependent methyltransferase activity"/>
    <property type="evidence" value="ECO:0007669"/>
    <property type="project" value="InterPro"/>
</dbReference>
<sequence length="251" mass="28142">MGLKHIQKYIYPFVTRRFADDDVVFINYGYEEDPPMGLALDADDEPNRYCIQLYHSTATQADDLRGKRVLEVGCGHGGGASYLTRTLQPASYTGLDLNSAGIAFCQKRHNLPGLKFVQGDAEKLPFPDESFDAVINIESSVHYPHFPVFLTEVARVLSPGGHFLYADSRLTDGFAAWDEALANGPLRMLSQREINAEVVRGLEKNAQHTQDVIDRHVPGLVRGLTRAQGSWVLRTLQTGRMSYRMYCFVKD</sequence>
<dbReference type="InterPro" id="IPR054877">
    <property type="entry name" value="PthPhpthDimycoMt"/>
</dbReference>
<comment type="similarity">
    <text evidence="5">Belongs to the methyltransferase superfamily. Phthiotriol/phenolphthiotriol dimycocerosates methyltransferase family.</text>
</comment>
<dbReference type="SUPFAM" id="SSF53335">
    <property type="entry name" value="S-adenosyl-L-methionine-dependent methyltransferases"/>
    <property type="match status" value="1"/>
</dbReference>
<dbReference type="EMBL" id="MLQM01000032">
    <property type="protein sequence ID" value="OHV04726.1"/>
    <property type="molecule type" value="Genomic_DNA"/>
</dbReference>
<dbReference type="Gene3D" id="3.40.50.150">
    <property type="entry name" value="Vaccinia Virus protein VP39"/>
    <property type="match status" value="1"/>
</dbReference>
<dbReference type="InterPro" id="IPR029063">
    <property type="entry name" value="SAM-dependent_MTases_sf"/>
</dbReference>
<keyword evidence="3 7" id="KW-0808">Transferase</keyword>
<comment type="caution">
    <text evidence="7">The sequence shown here is derived from an EMBL/GenBank/DDBJ whole genome shotgun (WGS) entry which is preliminary data.</text>
</comment>
<evidence type="ECO:0000256" key="1">
    <source>
        <dbReference type="ARBA" id="ARBA00022516"/>
    </source>
</evidence>
<evidence type="ECO:0000256" key="4">
    <source>
        <dbReference type="ARBA" id="ARBA00037600"/>
    </source>
</evidence>
<dbReference type="PANTHER" id="PTHR44068:SF11">
    <property type="entry name" value="GERANYL DIPHOSPHATE 2-C-METHYLTRANSFERASE"/>
    <property type="match status" value="1"/>
</dbReference>
<dbReference type="InterPro" id="IPR050447">
    <property type="entry name" value="Erg6_SMT_methyltransf"/>
</dbReference>
<dbReference type="Proteomes" id="UP000179734">
    <property type="component" value="Unassembled WGS sequence"/>
</dbReference>
<dbReference type="CDD" id="cd02440">
    <property type="entry name" value="AdoMet_MTases"/>
    <property type="match status" value="1"/>
</dbReference>
<protein>
    <submittedName>
        <fullName evidence="7">SAM-dependent methyltransferase</fullName>
    </submittedName>
</protein>
<evidence type="ECO:0000256" key="3">
    <source>
        <dbReference type="ARBA" id="ARBA00022679"/>
    </source>
</evidence>
<evidence type="ECO:0000256" key="5">
    <source>
        <dbReference type="ARBA" id="ARBA00038330"/>
    </source>
</evidence>
<dbReference type="InterPro" id="IPR013216">
    <property type="entry name" value="Methyltransf_11"/>
</dbReference>
<gene>
    <name evidence="7" type="ORF">BKN37_08755</name>
</gene>
<dbReference type="NCBIfam" id="NF045823">
    <property type="entry name" value="PthPhpthDimycoMt"/>
    <property type="match status" value="1"/>
</dbReference>